<organism evidence="2 3">
    <name type="scientific">Artemisia annua</name>
    <name type="common">Sweet wormwood</name>
    <dbReference type="NCBI Taxonomy" id="35608"/>
    <lineage>
        <taxon>Eukaryota</taxon>
        <taxon>Viridiplantae</taxon>
        <taxon>Streptophyta</taxon>
        <taxon>Embryophyta</taxon>
        <taxon>Tracheophyta</taxon>
        <taxon>Spermatophyta</taxon>
        <taxon>Magnoliopsida</taxon>
        <taxon>eudicotyledons</taxon>
        <taxon>Gunneridae</taxon>
        <taxon>Pentapetalae</taxon>
        <taxon>asterids</taxon>
        <taxon>campanulids</taxon>
        <taxon>Asterales</taxon>
        <taxon>Asteraceae</taxon>
        <taxon>Asteroideae</taxon>
        <taxon>Anthemideae</taxon>
        <taxon>Artemisiinae</taxon>
        <taxon>Artemisia</taxon>
    </lineage>
</organism>
<dbReference type="AlphaFoldDB" id="A0A2U1NN13"/>
<reference evidence="2 3" key="1">
    <citation type="journal article" date="2018" name="Mol. Plant">
        <title>The genome of Artemisia annua provides insight into the evolution of Asteraceae family and artemisinin biosynthesis.</title>
        <authorList>
            <person name="Shen Q."/>
            <person name="Zhang L."/>
            <person name="Liao Z."/>
            <person name="Wang S."/>
            <person name="Yan T."/>
            <person name="Shi P."/>
            <person name="Liu M."/>
            <person name="Fu X."/>
            <person name="Pan Q."/>
            <person name="Wang Y."/>
            <person name="Lv Z."/>
            <person name="Lu X."/>
            <person name="Zhang F."/>
            <person name="Jiang W."/>
            <person name="Ma Y."/>
            <person name="Chen M."/>
            <person name="Hao X."/>
            <person name="Li L."/>
            <person name="Tang Y."/>
            <person name="Lv G."/>
            <person name="Zhou Y."/>
            <person name="Sun X."/>
            <person name="Brodelius P.E."/>
            <person name="Rose J.K.C."/>
            <person name="Tang K."/>
        </authorList>
    </citation>
    <scope>NUCLEOTIDE SEQUENCE [LARGE SCALE GENOMIC DNA]</scope>
    <source>
        <strain evidence="3">cv. Huhao1</strain>
        <tissue evidence="2">Leaf</tissue>
    </source>
</reference>
<dbReference type="Pfam" id="PF00626">
    <property type="entry name" value="Gelsolin"/>
    <property type="match status" value="1"/>
</dbReference>
<dbReference type="InterPro" id="IPR029006">
    <property type="entry name" value="ADF-H/Gelsolin-like_dom_sf"/>
</dbReference>
<evidence type="ECO:0000259" key="1">
    <source>
        <dbReference type="Pfam" id="PF00626"/>
    </source>
</evidence>
<dbReference type="EMBL" id="PKPP01002494">
    <property type="protein sequence ID" value="PWA74905.1"/>
    <property type="molecule type" value="Genomic_DNA"/>
</dbReference>
<dbReference type="InterPro" id="IPR007123">
    <property type="entry name" value="Gelsolin-like_dom"/>
</dbReference>
<evidence type="ECO:0000313" key="3">
    <source>
        <dbReference type="Proteomes" id="UP000245207"/>
    </source>
</evidence>
<evidence type="ECO:0000313" key="2">
    <source>
        <dbReference type="EMBL" id="PWA74905.1"/>
    </source>
</evidence>
<dbReference type="InterPro" id="IPR007122">
    <property type="entry name" value="Villin/Gelsolin"/>
</dbReference>
<dbReference type="SUPFAM" id="SSF55753">
    <property type="entry name" value="Actin depolymerizing proteins"/>
    <property type="match status" value="2"/>
</dbReference>
<dbReference type="Proteomes" id="UP000245207">
    <property type="component" value="Unassembled WGS sequence"/>
</dbReference>
<dbReference type="Gene3D" id="3.40.20.10">
    <property type="entry name" value="Severin"/>
    <property type="match status" value="2"/>
</dbReference>
<comment type="caution">
    <text evidence="2">The sequence shown here is derived from an EMBL/GenBank/DDBJ whole genome shotgun (WGS) entry which is preliminary data.</text>
</comment>
<name>A0A2U1NN13_ARTAN</name>
<dbReference type="GO" id="GO:0051015">
    <property type="term" value="F:actin filament binding"/>
    <property type="evidence" value="ECO:0007669"/>
    <property type="project" value="InterPro"/>
</dbReference>
<protein>
    <submittedName>
        <fullName evidence="2">Villin/Gelsolin, ADF-H/Gelsolin-like domain protein</fullName>
    </submittedName>
</protein>
<dbReference type="SMART" id="SM00262">
    <property type="entry name" value="GEL"/>
    <property type="match status" value="1"/>
</dbReference>
<dbReference type="PANTHER" id="PTHR11977">
    <property type="entry name" value="VILLIN"/>
    <property type="match status" value="1"/>
</dbReference>
<dbReference type="STRING" id="35608.A0A2U1NN13"/>
<dbReference type="PANTHER" id="PTHR11977:SF107">
    <property type="entry name" value="VILLIN HEADPIECE, VILLIN_GELSOLIN, ADF-H_GELSOLIN-LIKE DOMAIN PROTEIN-RELATED"/>
    <property type="match status" value="1"/>
</dbReference>
<dbReference type="GO" id="GO:0051014">
    <property type="term" value="P:actin filament severing"/>
    <property type="evidence" value="ECO:0007669"/>
    <property type="project" value="TreeGrafter"/>
</dbReference>
<accession>A0A2U1NN13</accession>
<feature type="domain" description="Gelsolin-like" evidence="1">
    <location>
        <begin position="73"/>
        <end position="141"/>
    </location>
</feature>
<keyword evidence="3" id="KW-1185">Reference proteome</keyword>
<sequence length="180" mass="20513">MAILAFKAVELDVILGWRAVQHKELQNHESDKFLSYFKPCIIRLEGGHATRFKTPGSEEFEIKLYVCKGKGVVHVKQVPFSRSMLNHDYVFILDTKNKIFQFNGANSNIQERTKALEVIQFLKDKYHEGTCNVAIVDDGKLQAKGDMVEFGVIFGMFAPIGKKILTDDEMILDKDSRQTL</sequence>
<gene>
    <name evidence="2" type="ORF">CTI12_AA247400</name>
</gene>
<dbReference type="OrthoDB" id="6375767at2759"/>
<proteinExistence type="predicted"/>